<dbReference type="InterPro" id="IPR035965">
    <property type="entry name" value="PAS-like_dom_sf"/>
</dbReference>
<dbReference type="InterPro" id="IPR003018">
    <property type="entry name" value="GAF"/>
</dbReference>
<dbReference type="SUPFAM" id="SSF55785">
    <property type="entry name" value="PYP-like sensor domain (PAS domain)"/>
    <property type="match status" value="2"/>
</dbReference>
<dbReference type="SMART" id="SM00388">
    <property type="entry name" value="HisKA"/>
    <property type="match status" value="1"/>
</dbReference>
<evidence type="ECO:0000259" key="8">
    <source>
        <dbReference type="PROSITE" id="PS50113"/>
    </source>
</evidence>
<reference evidence="9" key="1">
    <citation type="submission" date="2018-06" db="EMBL/GenBank/DDBJ databases">
        <authorList>
            <person name="Zhirakovskaya E."/>
        </authorList>
    </citation>
    <scope>NUCLEOTIDE SEQUENCE</scope>
</reference>
<dbReference type="SUPFAM" id="SSF52172">
    <property type="entry name" value="CheY-like"/>
    <property type="match status" value="1"/>
</dbReference>
<dbReference type="Gene3D" id="3.30.450.20">
    <property type="entry name" value="PAS domain"/>
    <property type="match status" value="2"/>
</dbReference>
<dbReference type="PANTHER" id="PTHR43065">
    <property type="entry name" value="SENSOR HISTIDINE KINASE"/>
    <property type="match status" value="1"/>
</dbReference>
<dbReference type="SMART" id="SM00091">
    <property type="entry name" value="PAS"/>
    <property type="match status" value="2"/>
</dbReference>
<dbReference type="Pfam" id="PF00072">
    <property type="entry name" value="Response_reg"/>
    <property type="match status" value="1"/>
</dbReference>
<keyword evidence="4" id="KW-0812">Transmembrane</keyword>
<dbReference type="InterPro" id="IPR001610">
    <property type="entry name" value="PAC"/>
</dbReference>
<sequence length="882" mass="96803">MIPQIIHKLKRASLWHLVWISILLTEILTALTNVITGLLIYGELRLNLLMTGAVDAFVLSLIVASIVVILVKHLRETERALTEKTVYLDSIMRSFTDMALAATDIDFRIVYYNPVAEKFFGYKAGEVIGRTVMEMHAREKVDSSRFGHAMETVRKEGEYRYTIKQETEDGTRILESRVSGILDEKGKLSGFVLTSNDVTERERTREKLKVRANQQAVVAELGQRALSGIGPFTLMEESVSLVAGTLKVEYCKVLELLPDGNEFLLRAGVGWKDGLTGHTTVETERDSQAGYTLVSSKPVVVEDLRTESRFRGPQLLTDHGVVSGVSVIIHGEERPFGVLGAHTTSLRKFTKDDIHFLQAVSNVLAAAVERSRAEETIAAEKERLAVTLQSIGDGVITTDTDGNIVLINKIAEELTGWRQTDAVKKPLTEIFHIINEKTGEPVENPAVKVLKTHGIVGFANNTVLKARDGTERIIADSAAPICDRKGKVIGVVLVLRDITEKLKLEGEMLKTQKLESLGVLAGGIAHDFNNLLTAILGNISIAKTWIKPEDKIFERLTDAEKASLRARGLTRQLLTFAKGGEVVKKTASVAEIIKDSSCFALRGSNVLCKVSIAEDLRPVEIDKAQFSQVIDNLIINAQQAMPGGGTVEVSAENISVGSEKMLPLKEGDFIKLSIKDQGIGIPKKHLQKIFDPYFTTKEKGNGLGLAITYSIIRKHDGYITVESEPGIGTTFHIYLPASLRQSPAEAHSDEKIYTGCGKILIMDDEGIVRDVAGQMLRLIGYEVEFAADGSEMLEVYKKARESGEPYDAVIMDLTVPGGMGGKDAIGKLIEICPGVKAIVSSGYSNDPIMADYRKYGFCGVVTKPYKLQQLSRALYEVLFGEN</sequence>
<dbReference type="Gene3D" id="3.30.450.40">
    <property type="match status" value="1"/>
</dbReference>
<dbReference type="Pfam" id="PF08448">
    <property type="entry name" value="PAS_4"/>
    <property type="match status" value="2"/>
</dbReference>
<dbReference type="InterPro" id="IPR011006">
    <property type="entry name" value="CheY-like_superfamily"/>
</dbReference>
<feature type="domain" description="PAS" evidence="7">
    <location>
        <begin position="380"/>
        <end position="453"/>
    </location>
</feature>
<dbReference type="InterPro" id="IPR036890">
    <property type="entry name" value="HATPase_C_sf"/>
</dbReference>
<dbReference type="SMART" id="SM00448">
    <property type="entry name" value="REC"/>
    <property type="match status" value="1"/>
</dbReference>
<dbReference type="CDD" id="cd00082">
    <property type="entry name" value="HisKA"/>
    <property type="match status" value="1"/>
</dbReference>
<evidence type="ECO:0000256" key="1">
    <source>
        <dbReference type="ARBA" id="ARBA00022553"/>
    </source>
</evidence>
<proteinExistence type="predicted"/>
<keyword evidence="2" id="KW-0808">Transferase</keyword>
<dbReference type="CDD" id="cd17546">
    <property type="entry name" value="REC_hyHK_CKI1_RcsC-like"/>
    <property type="match status" value="1"/>
</dbReference>
<feature type="domain" description="PAC" evidence="8">
    <location>
        <begin position="155"/>
        <end position="210"/>
    </location>
</feature>
<feature type="transmembrane region" description="Helical" evidence="4">
    <location>
        <begin position="48"/>
        <end position="71"/>
    </location>
</feature>
<dbReference type="GO" id="GO:0000155">
    <property type="term" value="F:phosphorelay sensor kinase activity"/>
    <property type="evidence" value="ECO:0007669"/>
    <property type="project" value="InterPro"/>
</dbReference>
<dbReference type="NCBIfam" id="TIGR00229">
    <property type="entry name" value="sensory_box"/>
    <property type="match status" value="2"/>
</dbReference>
<name>A0A3B1D572_9ZZZZ</name>
<dbReference type="CDD" id="cd00130">
    <property type="entry name" value="PAS"/>
    <property type="match status" value="2"/>
</dbReference>
<dbReference type="InterPro" id="IPR001789">
    <property type="entry name" value="Sig_transdc_resp-reg_receiver"/>
</dbReference>
<dbReference type="SMART" id="SM00065">
    <property type="entry name" value="GAF"/>
    <property type="match status" value="1"/>
</dbReference>
<keyword evidence="3" id="KW-0418">Kinase</keyword>
<dbReference type="Pfam" id="PF01590">
    <property type="entry name" value="GAF"/>
    <property type="match status" value="1"/>
</dbReference>
<feature type="domain" description="Response regulatory" evidence="6">
    <location>
        <begin position="758"/>
        <end position="878"/>
    </location>
</feature>
<dbReference type="PANTHER" id="PTHR43065:SF42">
    <property type="entry name" value="TWO-COMPONENT SENSOR PPRA"/>
    <property type="match status" value="1"/>
</dbReference>
<evidence type="ECO:0000259" key="7">
    <source>
        <dbReference type="PROSITE" id="PS50112"/>
    </source>
</evidence>
<dbReference type="InterPro" id="IPR013656">
    <property type="entry name" value="PAS_4"/>
</dbReference>
<dbReference type="InterPro" id="IPR000014">
    <property type="entry name" value="PAS"/>
</dbReference>
<evidence type="ECO:0000259" key="6">
    <source>
        <dbReference type="PROSITE" id="PS50110"/>
    </source>
</evidence>
<keyword evidence="1" id="KW-0597">Phosphoprotein</keyword>
<keyword evidence="4" id="KW-1133">Transmembrane helix</keyword>
<dbReference type="EMBL" id="UOGI01000223">
    <property type="protein sequence ID" value="VAX33931.1"/>
    <property type="molecule type" value="Genomic_DNA"/>
</dbReference>
<dbReference type="InterPro" id="IPR005467">
    <property type="entry name" value="His_kinase_dom"/>
</dbReference>
<dbReference type="PROSITE" id="PS50110">
    <property type="entry name" value="RESPONSE_REGULATORY"/>
    <property type="match status" value="1"/>
</dbReference>
<evidence type="ECO:0000259" key="5">
    <source>
        <dbReference type="PROSITE" id="PS50109"/>
    </source>
</evidence>
<evidence type="ECO:0000256" key="3">
    <source>
        <dbReference type="ARBA" id="ARBA00022777"/>
    </source>
</evidence>
<organism evidence="9">
    <name type="scientific">hydrothermal vent metagenome</name>
    <dbReference type="NCBI Taxonomy" id="652676"/>
    <lineage>
        <taxon>unclassified sequences</taxon>
        <taxon>metagenomes</taxon>
        <taxon>ecological metagenomes</taxon>
    </lineage>
</organism>
<dbReference type="PROSITE" id="PS50112">
    <property type="entry name" value="PAS"/>
    <property type="match status" value="2"/>
</dbReference>
<dbReference type="Gene3D" id="1.10.287.130">
    <property type="match status" value="1"/>
</dbReference>
<protein>
    <submittedName>
        <fullName evidence="9">Diguanylate cyclase/phosphodiesterase (GGDEF &amp; EAL domains) with PAS/PAC sensor(S)</fullName>
    </submittedName>
</protein>
<gene>
    <name evidence="9" type="ORF">MNBD_NITROSPIRAE03-488</name>
</gene>
<dbReference type="PROSITE" id="PS50109">
    <property type="entry name" value="HIS_KIN"/>
    <property type="match status" value="1"/>
</dbReference>
<dbReference type="InterPro" id="IPR003594">
    <property type="entry name" value="HATPase_dom"/>
</dbReference>
<dbReference type="Gene3D" id="3.30.565.10">
    <property type="entry name" value="Histidine kinase-like ATPase, C-terminal domain"/>
    <property type="match status" value="1"/>
</dbReference>
<evidence type="ECO:0000313" key="9">
    <source>
        <dbReference type="EMBL" id="VAX33931.1"/>
    </source>
</evidence>
<dbReference type="InterPro" id="IPR003661">
    <property type="entry name" value="HisK_dim/P_dom"/>
</dbReference>
<keyword evidence="4" id="KW-0472">Membrane</keyword>
<dbReference type="SUPFAM" id="SSF55874">
    <property type="entry name" value="ATPase domain of HSP90 chaperone/DNA topoisomerase II/histidine kinase"/>
    <property type="match status" value="1"/>
</dbReference>
<dbReference type="InterPro" id="IPR036097">
    <property type="entry name" value="HisK_dim/P_sf"/>
</dbReference>
<accession>A0A3B1D572</accession>
<dbReference type="InterPro" id="IPR004358">
    <property type="entry name" value="Sig_transdc_His_kin-like_C"/>
</dbReference>
<dbReference type="PRINTS" id="PR00344">
    <property type="entry name" value="BCTRLSENSOR"/>
</dbReference>
<evidence type="ECO:0000256" key="2">
    <source>
        <dbReference type="ARBA" id="ARBA00022679"/>
    </source>
</evidence>
<dbReference type="SMART" id="SM00086">
    <property type="entry name" value="PAC"/>
    <property type="match status" value="2"/>
</dbReference>
<dbReference type="SUPFAM" id="SSF47384">
    <property type="entry name" value="Homodimeric domain of signal transducing histidine kinase"/>
    <property type="match status" value="1"/>
</dbReference>
<dbReference type="Pfam" id="PF02518">
    <property type="entry name" value="HATPase_c"/>
    <property type="match status" value="1"/>
</dbReference>
<dbReference type="InterPro" id="IPR029016">
    <property type="entry name" value="GAF-like_dom_sf"/>
</dbReference>
<dbReference type="SMART" id="SM00387">
    <property type="entry name" value="HATPase_c"/>
    <property type="match status" value="1"/>
</dbReference>
<feature type="domain" description="Histidine kinase" evidence="5">
    <location>
        <begin position="523"/>
        <end position="739"/>
    </location>
</feature>
<feature type="transmembrane region" description="Helical" evidence="4">
    <location>
        <begin position="12"/>
        <end position="42"/>
    </location>
</feature>
<dbReference type="Gene3D" id="3.40.50.2300">
    <property type="match status" value="1"/>
</dbReference>
<dbReference type="SUPFAM" id="SSF55781">
    <property type="entry name" value="GAF domain-like"/>
    <property type="match status" value="1"/>
</dbReference>
<dbReference type="PROSITE" id="PS50113">
    <property type="entry name" value="PAC"/>
    <property type="match status" value="2"/>
</dbReference>
<feature type="domain" description="PAS" evidence="7">
    <location>
        <begin position="100"/>
        <end position="135"/>
    </location>
</feature>
<feature type="domain" description="PAC" evidence="8">
    <location>
        <begin position="458"/>
        <end position="510"/>
    </location>
</feature>
<dbReference type="InterPro" id="IPR000700">
    <property type="entry name" value="PAS-assoc_C"/>
</dbReference>
<evidence type="ECO:0000256" key="4">
    <source>
        <dbReference type="SAM" id="Phobius"/>
    </source>
</evidence>
<dbReference type="AlphaFoldDB" id="A0A3B1D572"/>